<dbReference type="PANTHER" id="PTHR22870">
    <property type="entry name" value="REGULATOR OF CHROMOSOME CONDENSATION"/>
    <property type="match status" value="1"/>
</dbReference>
<name>A0A3N4IQ78_ASCIM</name>
<evidence type="ECO:0000259" key="4">
    <source>
        <dbReference type="Pfam" id="PF25390"/>
    </source>
</evidence>
<feature type="domain" description="RCC1-like" evidence="4">
    <location>
        <begin position="3"/>
        <end position="357"/>
    </location>
</feature>
<dbReference type="PROSITE" id="PS50012">
    <property type="entry name" value="RCC1_3"/>
    <property type="match status" value="3"/>
</dbReference>
<feature type="region of interest" description="Disordered" evidence="3">
    <location>
        <begin position="1"/>
        <end position="38"/>
    </location>
</feature>
<reference evidence="5 6" key="1">
    <citation type="journal article" date="2018" name="Nat. Ecol. Evol.">
        <title>Pezizomycetes genomes reveal the molecular basis of ectomycorrhizal truffle lifestyle.</title>
        <authorList>
            <person name="Murat C."/>
            <person name="Payen T."/>
            <person name="Noel B."/>
            <person name="Kuo A."/>
            <person name="Morin E."/>
            <person name="Chen J."/>
            <person name="Kohler A."/>
            <person name="Krizsan K."/>
            <person name="Balestrini R."/>
            <person name="Da Silva C."/>
            <person name="Montanini B."/>
            <person name="Hainaut M."/>
            <person name="Levati E."/>
            <person name="Barry K.W."/>
            <person name="Belfiori B."/>
            <person name="Cichocki N."/>
            <person name="Clum A."/>
            <person name="Dockter R.B."/>
            <person name="Fauchery L."/>
            <person name="Guy J."/>
            <person name="Iotti M."/>
            <person name="Le Tacon F."/>
            <person name="Lindquist E.A."/>
            <person name="Lipzen A."/>
            <person name="Malagnac F."/>
            <person name="Mello A."/>
            <person name="Molinier V."/>
            <person name="Miyauchi S."/>
            <person name="Poulain J."/>
            <person name="Riccioni C."/>
            <person name="Rubini A."/>
            <person name="Sitrit Y."/>
            <person name="Splivallo R."/>
            <person name="Traeger S."/>
            <person name="Wang M."/>
            <person name="Zifcakova L."/>
            <person name="Wipf D."/>
            <person name="Zambonelli A."/>
            <person name="Paolocci F."/>
            <person name="Nowrousian M."/>
            <person name="Ottonello S."/>
            <person name="Baldrian P."/>
            <person name="Spatafora J.W."/>
            <person name="Henrissat B."/>
            <person name="Nagy L.G."/>
            <person name="Aury J.M."/>
            <person name="Wincker P."/>
            <person name="Grigoriev I.V."/>
            <person name="Bonfante P."/>
            <person name="Martin F.M."/>
        </authorList>
    </citation>
    <scope>NUCLEOTIDE SEQUENCE [LARGE SCALE GENOMIC DNA]</scope>
    <source>
        <strain evidence="5 6">RN42</strain>
    </source>
</reference>
<dbReference type="Proteomes" id="UP000275078">
    <property type="component" value="Unassembled WGS sequence"/>
</dbReference>
<evidence type="ECO:0000256" key="1">
    <source>
        <dbReference type="ARBA" id="ARBA00022737"/>
    </source>
</evidence>
<gene>
    <name evidence="5" type="ORF">BJ508DRAFT_320861</name>
</gene>
<keyword evidence="1" id="KW-0677">Repeat</keyword>
<proteinExistence type="predicted"/>
<feature type="repeat" description="RCC1" evidence="2">
    <location>
        <begin position="281"/>
        <end position="322"/>
    </location>
</feature>
<dbReference type="PANTHER" id="PTHR22870:SF408">
    <property type="entry name" value="OS09G0560450 PROTEIN"/>
    <property type="match status" value="1"/>
</dbReference>
<dbReference type="InterPro" id="IPR000408">
    <property type="entry name" value="Reg_chr_condens"/>
</dbReference>
<keyword evidence="6" id="KW-1185">Reference proteome</keyword>
<dbReference type="Pfam" id="PF25390">
    <property type="entry name" value="WD40_RLD"/>
    <property type="match status" value="1"/>
</dbReference>
<dbReference type="PROSITE" id="PS00626">
    <property type="entry name" value="RCC1_2"/>
    <property type="match status" value="1"/>
</dbReference>
<dbReference type="InterPro" id="IPR058923">
    <property type="entry name" value="RCC1-like_dom"/>
</dbReference>
<protein>
    <submittedName>
        <fullName evidence="5">RCC1/BLIP-II</fullName>
    </submittedName>
</protein>
<dbReference type="SUPFAM" id="SSF50985">
    <property type="entry name" value="RCC1/BLIP-II"/>
    <property type="match status" value="1"/>
</dbReference>
<dbReference type="EMBL" id="ML119646">
    <property type="protein sequence ID" value="RPA87875.1"/>
    <property type="molecule type" value="Genomic_DNA"/>
</dbReference>
<evidence type="ECO:0000256" key="2">
    <source>
        <dbReference type="PROSITE-ProRule" id="PRU00235"/>
    </source>
</evidence>
<dbReference type="OrthoDB" id="5370059at2759"/>
<dbReference type="InterPro" id="IPR051210">
    <property type="entry name" value="Ub_ligase/GEF_domain"/>
</dbReference>
<evidence type="ECO:0000313" key="5">
    <source>
        <dbReference type="EMBL" id="RPA87875.1"/>
    </source>
</evidence>
<accession>A0A3N4IQ78</accession>
<sequence length="385" mass="41412">MSLYAFGSNGNHQLSLSHDEDLPTPQPCKFTTPPPSTPPKQIACGGNHTLLLYPNGTVFSTGLNTSGETAFPHNDSTPEHVQLFTQLPPPPPTEHSEPTWTLVAAGWSCSFLVDTQNRLFSLGSGHKGELGHGEGITQKHLTISSQPDFSDSSFQLILPLEGDEDVVQLNATVTHSLLVTSHGRVFGWGAARKGQLGTPTVSAVWQPRIVTWAGMFKVRHAVCGRDFSVLVGDGEGEVVVLGKNRYGIEDIPEGVKKVQFSEELVKVGASWGGVHFLLKNGTVIGWGRNDKAQLFSRTAQDGGEKVVDMAIGSEHGVYLTEDQRLFAWGWNEHGNCGKMDGEGGKPVGIVREPHEIPVSSDAKGTGEKCVGFIAAGCASSWLWVR</sequence>
<evidence type="ECO:0000313" key="6">
    <source>
        <dbReference type="Proteomes" id="UP000275078"/>
    </source>
</evidence>
<dbReference type="Gene3D" id="2.130.10.30">
    <property type="entry name" value="Regulator of chromosome condensation 1/beta-lactamase-inhibitor protein II"/>
    <property type="match status" value="2"/>
</dbReference>
<evidence type="ECO:0000256" key="3">
    <source>
        <dbReference type="SAM" id="MobiDB-lite"/>
    </source>
</evidence>
<feature type="repeat" description="RCC1" evidence="2">
    <location>
        <begin position="1"/>
        <end position="55"/>
    </location>
</feature>
<dbReference type="AlphaFoldDB" id="A0A3N4IQ78"/>
<dbReference type="PRINTS" id="PR00633">
    <property type="entry name" value="RCCNDNSATION"/>
</dbReference>
<feature type="repeat" description="RCC1" evidence="2">
    <location>
        <begin position="183"/>
        <end position="234"/>
    </location>
</feature>
<dbReference type="STRING" id="1160509.A0A3N4IQ78"/>
<organism evidence="5 6">
    <name type="scientific">Ascobolus immersus RN42</name>
    <dbReference type="NCBI Taxonomy" id="1160509"/>
    <lineage>
        <taxon>Eukaryota</taxon>
        <taxon>Fungi</taxon>
        <taxon>Dikarya</taxon>
        <taxon>Ascomycota</taxon>
        <taxon>Pezizomycotina</taxon>
        <taxon>Pezizomycetes</taxon>
        <taxon>Pezizales</taxon>
        <taxon>Ascobolaceae</taxon>
        <taxon>Ascobolus</taxon>
    </lineage>
</organism>
<dbReference type="InterPro" id="IPR009091">
    <property type="entry name" value="RCC1/BLIP-II"/>
</dbReference>